<comment type="similarity">
    <text evidence="1">Belongs to the RecN family.</text>
</comment>
<dbReference type="GO" id="GO:0006310">
    <property type="term" value="P:DNA recombination"/>
    <property type="evidence" value="ECO:0007669"/>
    <property type="project" value="InterPro"/>
</dbReference>
<dbReference type="InterPro" id="IPR004604">
    <property type="entry name" value="DNA_recomb/repair_RecN"/>
</dbReference>
<dbReference type="SUPFAM" id="SSF52540">
    <property type="entry name" value="P-loop containing nucleoside triphosphate hydrolases"/>
    <property type="match status" value="1"/>
</dbReference>
<dbReference type="GO" id="GO:0006281">
    <property type="term" value="P:DNA repair"/>
    <property type="evidence" value="ECO:0007669"/>
    <property type="project" value="UniProtKB-KW"/>
</dbReference>
<sequence length="111" mass="12111">VGVSGRVAGAIAEKLRQLSERHQVLCVTHQPPIAAMADKHFRVDKQTIEDPGEPNPLETLERTVIRVRVLDLERRRLELAELAGGGSASEALVFADALLNQASDLRHLKSG</sequence>
<dbReference type="InterPro" id="IPR027417">
    <property type="entry name" value="P-loop_NTPase"/>
</dbReference>
<evidence type="ECO:0000313" key="9">
    <source>
        <dbReference type="Proteomes" id="UP000621799"/>
    </source>
</evidence>
<keyword evidence="9" id="KW-1185">Reference proteome</keyword>
<accession>A0A928VW66</accession>
<comment type="caution">
    <text evidence="8">The sequence shown here is derived from an EMBL/GenBank/DDBJ whole genome shotgun (WGS) entry which is preliminary data.</text>
</comment>
<evidence type="ECO:0000256" key="6">
    <source>
        <dbReference type="ARBA" id="ARBA00023204"/>
    </source>
</evidence>
<keyword evidence="6" id="KW-0234">DNA repair</keyword>
<keyword evidence="3" id="KW-0547">Nucleotide-binding</keyword>
<keyword evidence="4" id="KW-0227">DNA damage</keyword>
<reference evidence="8" key="1">
    <citation type="submission" date="2020-10" db="EMBL/GenBank/DDBJ databases">
        <authorList>
            <person name="Castelo-Branco R."/>
            <person name="Eusebio N."/>
            <person name="Adriana R."/>
            <person name="Vieira A."/>
            <person name="Brugerolle De Fraissinette N."/>
            <person name="Rezende De Castro R."/>
            <person name="Schneider M.P."/>
            <person name="Vasconcelos V."/>
            <person name="Leao P.N."/>
        </authorList>
    </citation>
    <scope>NUCLEOTIDE SEQUENCE</scope>
    <source>
        <strain evidence="8">LEGE 11467</strain>
    </source>
</reference>
<evidence type="ECO:0000256" key="1">
    <source>
        <dbReference type="ARBA" id="ARBA00009441"/>
    </source>
</evidence>
<evidence type="ECO:0000256" key="5">
    <source>
        <dbReference type="ARBA" id="ARBA00022840"/>
    </source>
</evidence>
<evidence type="ECO:0000256" key="2">
    <source>
        <dbReference type="ARBA" id="ARBA00021315"/>
    </source>
</evidence>
<proteinExistence type="inferred from homology"/>
<organism evidence="8 9">
    <name type="scientific">Zarconia navalis LEGE 11467</name>
    <dbReference type="NCBI Taxonomy" id="1828826"/>
    <lineage>
        <taxon>Bacteria</taxon>
        <taxon>Bacillati</taxon>
        <taxon>Cyanobacteriota</taxon>
        <taxon>Cyanophyceae</taxon>
        <taxon>Oscillatoriophycideae</taxon>
        <taxon>Oscillatoriales</taxon>
        <taxon>Oscillatoriales incertae sedis</taxon>
        <taxon>Zarconia</taxon>
        <taxon>Zarconia navalis</taxon>
    </lineage>
</organism>
<protein>
    <recommendedName>
        <fullName evidence="2">DNA repair protein RecN</fullName>
    </recommendedName>
    <alternativeName>
        <fullName evidence="7">Recombination protein N</fullName>
    </alternativeName>
</protein>
<dbReference type="PANTHER" id="PTHR11059:SF0">
    <property type="entry name" value="DNA REPAIR PROTEIN RECN"/>
    <property type="match status" value="1"/>
</dbReference>
<feature type="non-terminal residue" evidence="8">
    <location>
        <position position="1"/>
    </location>
</feature>
<dbReference type="Gene3D" id="3.40.50.300">
    <property type="entry name" value="P-loop containing nucleotide triphosphate hydrolases"/>
    <property type="match status" value="1"/>
</dbReference>
<dbReference type="AlphaFoldDB" id="A0A928VW66"/>
<dbReference type="EMBL" id="JADEXN010000172">
    <property type="protein sequence ID" value="MBE9041271.1"/>
    <property type="molecule type" value="Genomic_DNA"/>
</dbReference>
<evidence type="ECO:0000256" key="3">
    <source>
        <dbReference type="ARBA" id="ARBA00022741"/>
    </source>
</evidence>
<dbReference type="GO" id="GO:0043590">
    <property type="term" value="C:bacterial nucleoid"/>
    <property type="evidence" value="ECO:0007669"/>
    <property type="project" value="TreeGrafter"/>
</dbReference>
<dbReference type="GO" id="GO:0005524">
    <property type="term" value="F:ATP binding"/>
    <property type="evidence" value="ECO:0007669"/>
    <property type="project" value="UniProtKB-KW"/>
</dbReference>
<evidence type="ECO:0000256" key="4">
    <source>
        <dbReference type="ARBA" id="ARBA00022763"/>
    </source>
</evidence>
<dbReference type="PANTHER" id="PTHR11059">
    <property type="entry name" value="DNA REPAIR PROTEIN RECN"/>
    <property type="match status" value="1"/>
</dbReference>
<gene>
    <name evidence="8" type="ORF">IQ235_10815</name>
</gene>
<keyword evidence="5" id="KW-0067">ATP-binding</keyword>
<name>A0A928VW66_9CYAN</name>
<evidence type="ECO:0000313" key="8">
    <source>
        <dbReference type="EMBL" id="MBE9041271.1"/>
    </source>
</evidence>
<evidence type="ECO:0000256" key="7">
    <source>
        <dbReference type="ARBA" id="ARBA00033408"/>
    </source>
</evidence>
<dbReference type="GO" id="GO:0009432">
    <property type="term" value="P:SOS response"/>
    <property type="evidence" value="ECO:0007669"/>
    <property type="project" value="TreeGrafter"/>
</dbReference>
<dbReference type="Proteomes" id="UP000621799">
    <property type="component" value="Unassembled WGS sequence"/>
</dbReference>